<keyword evidence="5 8" id="KW-0812">Transmembrane</keyword>
<evidence type="ECO:0000313" key="9">
    <source>
        <dbReference type="EMBL" id="MCT7945904.1"/>
    </source>
</evidence>
<keyword evidence="3" id="KW-0813">Transport</keyword>
<evidence type="ECO:0000256" key="1">
    <source>
        <dbReference type="ARBA" id="ARBA00004651"/>
    </source>
</evidence>
<dbReference type="Pfam" id="PF01032">
    <property type="entry name" value="FecCD"/>
    <property type="match status" value="1"/>
</dbReference>
<evidence type="ECO:0000256" key="4">
    <source>
        <dbReference type="ARBA" id="ARBA00022475"/>
    </source>
</evidence>
<comment type="subcellular location">
    <subcellularLocation>
        <location evidence="1">Cell membrane</location>
        <topology evidence="1">Multi-pass membrane protein</topology>
    </subcellularLocation>
</comment>
<reference evidence="9" key="1">
    <citation type="journal article" date="2023" name="Int. J. Syst. Evol. Microbiol.">
        <title>&lt;i&gt;Shewanella septentrionalis&lt;/i&gt; sp. nov. and &lt;i&gt;Shewanella holmiensis&lt;/i&gt; sp. nov., isolated from Baltic Sea water and sediments.</title>
        <authorList>
            <person name="Martin-Rodriguez A.J."/>
            <person name="Thorell K."/>
            <person name="Joffre E."/>
            <person name="Jensie-Markopoulos S."/>
            <person name="Moore E.R.B."/>
            <person name="Sjoling A."/>
        </authorList>
    </citation>
    <scope>NUCLEOTIDE SEQUENCE</scope>
    <source>
        <strain evidence="9">SP1W3</strain>
    </source>
</reference>
<feature type="transmembrane region" description="Helical" evidence="8">
    <location>
        <begin position="133"/>
        <end position="155"/>
    </location>
</feature>
<dbReference type="GO" id="GO:0005886">
    <property type="term" value="C:plasma membrane"/>
    <property type="evidence" value="ECO:0007669"/>
    <property type="project" value="UniProtKB-SubCell"/>
</dbReference>
<dbReference type="Proteomes" id="UP001155604">
    <property type="component" value="Unassembled WGS sequence"/>
</dbReference>
<keyword evidence="4" id="KW-1003">Cell membrane</keyword>
<evidence type="ECO:0000256" key="7">
    <source>
        <dbReference type="ARBA" id="ARBA00023136"/>
    </source>
</evidence>
<sequence length="313" mass="33792">MKVVYALTCFFVLCFASLLLGAKYASVTQMLTFSDDVWLVLSASRLPRLFALICSGAGLAVCGVILQQIVQNKFVEPATCGGLDAAKLGILISIIHAPSMGVTARMLGALVFCLLASLAFILIIRGIRYKSPVLIPIIGIMFGSVLSAIAELYAYQNNMMQSMQGWMLGDFSKIVQGNYEIIYLILPIVMLTYLYAQRFTIVGMGEGLATTLGLSYFSLVILGLVLVSLTIATTVITVGSIPFIGLIIPNLVAMRYGDNLKRTLPIIAFAGATLLIICDLLGRLILYPFEIPIGLTASCLGGLIFLVIVWKIK</sequence>
<evidence type="ECO:0000256" key="5">
    <source>
        <dbReference type="ARBA" id="ARBA00022692"/>
    </source>
</evidence>
<dbReference type="InterPro" id="IPR000522">
    <property type="entry name" value="ABC_transptr_permease_BtuC"/>
</dbReference>
<name>A0A9X3AZL6_9GAMM</name>
<dbReference type="GO" id="GO:0022857">
    <property type="term" value="F:transmembrane transporter activity"/>
    <property type="evidence" value="ECO:0007669"/>
    <property type="project" value="InterPro"/>
</dbReference>
<comment type="similarity">
    <text evidence="2">Belongs to the binding-protein-dependent transport system permease family. FecCD subfamily.</text>
</comment>
<dbReference type="PANTHER" id="PTHR30472">
    <property type="entry name" value="FERRIC ENTEROBACTIN TRANSPORT SYSTEM PERMEASE PROTEIN"/>
    <property type="match status" value="1"/>
</dbReference>
<accession>A0A9X3AZL6</accession>
<dbReference type="Gene3D" id="1.10.3470.10">
    <property type="entry name" value="ABC transporter involved in vitamin B12 uptake, BtuC"/>
    <property type="match status" value="1"/>
</dbReference>
<feature type="transmembrane region" description="Helical" evidence="8">
    <location>
        <begin position="103"/>
        <end position="124"/>
    </location>
</feature>
<comment type="caution">
    <text evidence="9">The sequence shown here is derived from an EMBL/GenBank/DDBJ whole genome shotgun (WGS) entry which is preliminary data.</text>
</comment>
<dbReference type="PANTHER" id="PTHR30472:SF27">
    <property type="entry name" value="PETROBACTIN IMPORT SYSTEM PERMEASE PROTEIN YCLN"/>
    <property type="match status" value="1"/>
</dbReference>
<keyword evidence="7 8" id="KW-0472">Membrane</keyword>
<evidence type="ECO:0000256" key="8">
    <source>
        <dbReference type="SAM" id="Phobius"/>
    </source>
</evidence>
<feature type="transmembrane region" description="Helical" evidence="8">
    <location>
        <begin position="235"/>
        <end position="254"/>
    </location>
</feature>
<dbReference type="CDD" id="cd06550">
    <property type="entry name" value="TM_ABC_iron-siderophores_like"/>
    <property type="match status" value="1"/>
</dbReference>
<evidence type="ECO:0000256" key="2">
    <source>
        <dbReference type="ARBA" id="ARBA00007935"/>
    </source>
</evidence>
<protein>
    <submittedName>
        <fullName evidence="9">Iron chelate uptake ABC transporter family permease subunit</fullName>
    </submittedName>
</protein>
<dbReference type="AlphaFoldDB" id="A0A9X3AZL6"/>
<evidence type="ECO:0000256" key="6">
    <source>
        <dbReference type="ARBA" id="ARBA00022989"/>
    </source>
</evidence>
<proteinExistence type="inferred from homology"/>
<gene>
    <name evidence="9" type="ORF">NE536_11105</name>
</gene>
<feature type="transmembrane region" description="Helical" evidence="8">
    <location>
        <begin position="175"/>
        <end position="196"/>
    </location>
</feature>
<dbReference type="RefSeq" id="WP_063883358.1">
    <property type="nucleotide sequence ID" value="NZ_JAMTCC010000016.1"/>
</dbReference>
<feature type="transmembrane region" description="Helical" evidence="8">
    <location>
        <begin position="266"/>
        <end position="285"/>
    </location>
</feature>
<dbReference type="InterPro" id="IPR037294">
    <property type="entry name" value="ABC_BtuC-like"/>
</dbReference>
<dbReference type="SUPFAM" id="SSF81345">
    <property type="entry name" value="ABC transporter involved in vitamin B12 uptake, BtuC"/>
    <property type="match status" value="1"/>
</dbReference>
<keyword evidence="10" id="KW-1185">Reference proteome</keyword>
<feature type="transmembrane region" description="Helical" evidence="8">
    <location>
        <begin position="291"/>
        <end position="310"/>
    </location>
</feature>
<feature type="transmembrane region" description="Helical" evidence="8">
    <location>
        <begin position="49"/>
        <end position="66"/>
    </location>
</feature>
<dbReference type="GO" id="GO:0033214">
    <property type="term" value="P:siderophore-iron import into cell"/>
    <property type="evidence" value="ECO:0007669"/>
    <property type="project" value="TreeGrafter"/>
</dbReference>
<evidence type="ECO:0000256" key="3">
    <source>
        <dbReference type="ARBA" id="ARBA00022448"/>
    </source>
</evidence>
<keyword evidence="6 8" id="KW-1133">Transmembrane helix</keyword>
<evidence type="ECO:0000313" key="10">
    <source>
        <dbReference type="Proteomes" id="UP001155604"/>
    </source>
</evidence>
<feature type="transmembrane region" description="Helical" evidence="8">
    <location>
        <begin position="208"/>
        <end position="229"/>
    </location>
</feature>
<organism evidence="9 10">
    <name type="scientific">Shewanella septentrionalis</name>
    <dbReference type="NCBI Taxonomy" id="2952223"/>
    <lineage>
        <taxon>Bacteria</taxon>
        <taxon>Pseudomonadati</taxon>
        <taxon>Pseudomonadota</taxon>
        <taxon>Gammaproteobacteria</taxon>
        <taxon>Alteromonadales</taxon>
        <taxon>Shewanellaceae</taxon>
        <taxon>Shewanella</taxon>
    </lineage>
</organism>
<dbReference type="EMBL" id="JAMTCC010000016">
    <property type="protein sequence ID" value="MCT7945904.1"/>
    <property type="molecule type" value="Genomic_DNA"/>
</dbReference>